<proteinExistence type="predicted"/>
<gene>
    <name evidence="1" type="ORF">DEJ49_33290</name>
</gene>
<name>A0A5P2CQP1_STRVZ</name>
<dbReference type="EMBL" id="CP029191">
    <property type="protein sequence ID" value="QES45216.1"/>
    <property type="molecule type" value="Genomic_DNA"/>
</dbReference>
<evidence type="ECO:0000313" key="1">
    <source>
        <dbReference type="EMBL" id="QES45216.1"/>
    </source>
</evidence>
<dbReference type="Proteomes" id="UP000324015">
    <property type="component" value="Chromosome"/>
</dbReference>
<reference evidence="1 2" key="1">
    <citation type="submission" date="2018-05" db="EMBL/GenBank/DDBJ databases">
        <title>Streptomyces venezuelae.</title>
        <authorList>
            <person name="Kim W."/>
            <person name="Lee N."/>
            <person name="Cho B.-K."/>
        </authorList>
    </citation>
    <scope>NUCLEOTIDE SEQUENCE [LARGE SCALE GENOMIC DNA]</scope>
    <source>
        <strain evidence="1 2">ATCC 14585</strain>
    </source>
</reference>
<dbReference type="RefSeq" id="WP_150187528.1">
    <property type="nucleotide sequence ID" value="NZ_CP029191.1"/>
</dbReference>
<sequence>MTSTYGFMVRQCHDWTGARRNSEPNGKWEVCLPHECDEWRITAGHRGEEHAAAVAALEEFIAEAAQALAALKERREYGNEEDAQR</sequence>
<organism evidence="1 2">
    <name type="scientific">Streptomyces venezuelae</name>
    <dbReference type="NCBI Taxonomy" id="54571"/>
    <lineage>
        <taxon>Bacteria</taxon>
        <taxon>Bacillati</taxon>
        <taxon>Actinomycetota</taxon>
        <taxon>Actinomycetes</taxon>
        <taxon>Kitasatosporales</taxon>
        <taxon>Streptomycetaceae</taxon>
        <taxon>Streptomyces</taxon>
    </lineage>
</organism>
<accession>A0A5P2CQP1</accession>
<protein>
    <submittedName>
        <fullName evidence="1">Uncharacterized protein</fullName>
    </submittedName>
</protein>
<dbReference type="AlphaFoldDB" id="A0A5P2CQP1"/>
<evidence type="ECO:0000313" key="2">
    <source>
        <dbReference type="Proteomes" id="UP000324015"/>
    </source>
</evidence>